<dbReference type="RefSeq" id="WP_207294605.1">
    <property type="nucleotide sequence ID" value="NZ_CP071448.1"/>
</dbReference>
<protein>
    <submittedName>
        <fullName evidence="2">Uncharacterized protein</fullName>
    </submittedName>
</protein>
<evidence type="ECO:0000256" key="1">
    <source>
        <dbReference type="SAM" id="Phobius"/>
    </source>
</evidence>
<proteinExistence type="predicted"/>
<evidence type="ECO:0000313" key="3">
    <source>
        <dbReference type="Proteomes" id="UP000663440"/>
    </source>
</evidence>
<keyword evidence="1" id="KW-0472">Membrane</keyword>
<dbReference type="Proteomes" id="UP000663440">
    <property type="component" value="Chromosome"/>
</dbReference>
<feature type="transmembrane region" description="Helical" evidence="1">
    <location>
        <begin position="48"/>
        <end position="67"/>
    </location>
</feature>
<keyword evidence="3" id="KW-1185">Reference proteome</keyword>
<keyword evidence="1" id="KW-0812">Transmembrane</keyword>
<gene>
    <name evidence="2" type="ORF">J0383_13745</name>
</gene>
<sequence length="178" mass="20825">MNKIILKDNFEFKQKAILLVPTFFFLYFSSVGLQTFLNHKIEELNITFFIMLFIFSIIGISLLALTFSKVGFKVLDNDLYKILSFLDFNFYSTKINPKDSKIFSILYKKAFQRNDYLSAGGADVSYNFAIQDFVLLSQNHLEKESIIRLNSEKHSDKLKIFLEESGKLKYEIYSPNFQ</sequence>
<feature type="transmembrane region" description="Helical" evidence="1">
    <location>
        <begin position="16"/>
        <end position="36"/>
    </location>
</feature>
<accession>A0ABX7Q8K4</accession>
<reference evidence="2 3" key="1">
    <citation type="submission" date="2021-03" db="EMBL/GenBank/DDBJ databases">
        <title>Flavobacterium kribbensis sp. nov, an endophytic bacteria, isolated from soybean.</title>
        <authorList>
            <person name="Lee J."/>
            <person name="Seo J."/>
        </authorList>
    </citation>
    <scope>NUCLEOTIDE SEQUENCE [LARGE SCALE GENOMIC DNA]</scope>
    <source>
        <strain evidence="2 3">BB8</strain>
    </source>
</reference>
<keyword evidence="1" id="KW-1133">Transmembrane helix</keyword>
<evidence type="ECO:0000313" key="2">
    <source>
        <dbReference type="EMBL" id="QSW87351.1"/>
    </source>
</evidence>
<dbReference type="EMBL" id="CP071448">
    <property type="protein sequence ID" value="QSW87351.1"/>
    <property type="molecule type" value="Genomic_DNA"/>
</dbReference>
<name>A0ABX7Q8K4_9FLAO</name>
<organism evidence="2 3">
    <name type="scientific">Flavobacterium endoglycinae</name>
    <dbReference type="NCBI Taxonomy" id="2816357"/>
    <lineage>
        <taxon>Bacteria</taxon>
        <taxon>Pseudomonadati</taxon>
        <taxon>Bacteroidota</taxon>
        <taxon>Flavobacteriia</taxon>
        <taxon>Flavobacteriales</taxon>
        <taxon>Flavobacteriaceae</taxon>
        <taxon>Flavobacterium</taxon>
    </lineage>
</organism>